<accession>A0A6P1D5X5</accession>
<evidence type="ECO:0008006" key="3">
    <source>
        <dbReference type="Google" id="ProtNLM"/>
    </source>
</evidence>
<evidence type="ECO:0000313" key="1">
    <source>
        <dbReference type="EMBL" id="NEW46045.1"/>
    </source>
</evidence>
<protein>
    <recommendedName>
        <fullName evidence="3">Homing endonuclease LAGLIDADG domain-containing protein</fullName>
    </recommendedName>
</protein>
<organism evidence="1 2">
    <name type="scientific">Nocardia cyriacigeorgica</name>
    <dbReference type="NCBI Taxonomy" id="135487"/>
    <lineage>
        <taxon>Bacteria</taxon>
        <taxon>Bacillati</taxon>
        <taxon>Actinomycetota</taxon>
        <taxon>Actinomycetes</taxon>
        <taxon>Mycobacteriales</taxon>
        <taxon>Nocardiaceae</taxon>
        <taxon>Nocardia</taxon>
    </lineage>
</organism>
<gene>
    <name evidence="1" type="ORF">GV789_16540</name>
</gene>
<comment type="caution">
    <text evidence="1">The sequence shown here is derived from an EMBL/GenBank/DDBJ whole genome shotgun (WGS) entry which is preliminary data.</text>
</comment>
<dbReference type="Proteomes" id="UP000468928">
    <property type="component" value="Unassembled WGS sequence"/>
</dbReference>
<dbReference type="InterPro" id="IPR027434">
    <property type="entry name" value="Homing_endonucl"/>
</dbReference>
<dbReference type="RefSeq" id="WP_163829499.1">
    <property type="nucleotide sequence ID" value="NZ_JAAGUZ010000041.1"/>
</dbReference>
<dbReference type="AlphaFoldDB" id="A0A6P1D5X5"/>
<dbReference type="Gene3D" id="3.10.28.10">
    <property type="entry name" value="Homing endonucleases"/>
    <property type="match status" value="1"/>
</dbReference>
<proteinExistence type="predicted"/>
<evidence type="ECO:0000313" key="2">
    <source>
        <dbReference type="Proteomes" id="UP000468928"/>
    </source>
</evidence>
<reference evidence="1 2" key="1">
    <citation type="submission" date="2020-01" db="EMBL/GenBank/DDBJ databases">
        <title>Genetics and antimicrobial susceptibilities of Nocardia species isolated from the soil; a comparison with species isolated from humans.</title>
        <authorList>
            <person name="Carrasco G."/>
            <person name="Monzon S."/>
            <person name="Sansegundo M."/>
            <person name="Garcia E."/>
            <person name="Garrido N."/>
            <person name="Medina M.J."/>
            <person name="Villalon P."/>
            <person name="Ramirez-Arocha A.C."/>
            <person name="Jimenez P."/>
            <person name="Cuesta I."/>
            <person name="Valdezate S."/>
        </authorList>
    </citation>
    <scope>NUCLEOTIDE SEQUENCE [LARGE SCALE GENOMIC DNA]</scope>
    <source>
        <strain evidence="1 2">CNM20110639</strain>
    </source>
</reference>
<name>A0A6P1D5X5_9NOCA</name>
<sequence>MAYMIGLLQTDGSHEGSIEAKGRVSLELAIRDERILARVAEILPCYSSITYRTRATNFADNYQTATSRFFDQEVRQSIASLGVTVGAKSWTIHPPDRPFAEADYVRGLLDGDGSVGFTCKGEPFIRFVTASPAAAAFFCRTIRRVCGVTRTASPTDGTESSM</sequence>
<dbReference type="EMBL" id="JAAGUZ010000041">
    <property type="protein sequence ID" value="NEW46045.1"/>
    <property type="molecule type" value="Genomic_DNA"/>
</dbReference>